<feature type="transmembrane region" description="Helical" evidence="6">
    <location>
        <begin position="161"/>
        <end position="181"/>
    </location>
</feature>
<feature type="transmembrane region" description="Helical" evidence="6">
    <location>
        <begin position="466"/>
        <end position="489"/>
    </location>
</feature>
<dbReference type="GO" id="GO:0016020">
    <property type="term" value="C:membrane"/>
    <property type="evidence" value="ECO:0007669"/>
    <property type="project" value="UniProtKB-SubCell"/>
</dbReference>
<comment type="subcellular location">
    <subcellularLocation>
        <location evidence="1">Membrane</location>
        <topology evidence="1">Multi-pass membrane protein</topology>
    </subcellularLocation>
</comment>
<feature type="transmembrane region" description="Helical" evidence="6">
    <location>
        <begin position="218"/>
        <end position="240"/>
    </location>
</feature>
<dbReference type="SUPFAM" id="SSF103473">
    <property type="entry name" value="MFS general substrate transporter"/>
    <property type="match status" value="1"/>
</dbReference>
<dbReference type="STRING" id="1231657.A0A1Y1ZZ64"/>
<dbReference type="AlphaFoldDB" id="A0A1Y1ZZ64"/>
<feature type="transmembrane region" description="Helical" evidence="6">
    <location>
        <begin position="441"/>
        <end position="460"/>
    </location>
</feature>
<feature type="domain" description="Major facilitator superfamily (MFS) profile" evidence="7">
    <location>
        <begin position="117"/>
        <end position="563"/>
    </location>
</feature>
<dbReference type="GO" id="GO:0042908">
    <property type="term" value="P:xenobiotic transport"/>
    <property type="evidence" value="ECO:0007669"/>
    <property type="project" value="UniProtKB-ARBA"/>
</dbReference>
<dbReference type="GO" id="GO:0140115">
    <property type="term" value="P:export across plasma membrane"/>
    <property type="evidence" value="ECO:0007669"/>
    <property type="project" value="UniProtKB-ARBA"/>
</dbReference>
<dbReference type="PANTHER" id="PTHR23502:SF33">
    <property type="entry name" value="MAJOR FACILITATOR SUPERFAMILY (MFS) PROFILE DOMAIN-CONTAINING PROTEIN-RELATED"/>
    <property type="match status" value="1"/>
</dbReference>
<feature type="transmembrane region" description="Helical" evidence="6">
    <location>
        <begin position="400"/>
        <end position="420"/>
    </location>
</feature>
<reference evidence="8 9" key="1">
    <citation type="submission" date="2016-07" db="EMBL/GenBank/DDBJ databases">
        <title>Pervasive Adenine N6-methylation of Active Genes in Fungi.</title>
        <authorList>
            <consortium name="DOE Joint Genome Institute"/>
            <person name="Mondo S.J."/>
            <person name="Dannebaum R.O."/>
            <person name="Kuo R.C."/>
            <person name="Labutti K."/>
            <person name="Haridas S."/>
            <person name="Kuo A."/>
            <person name="Salamov A."/>
            <person name="Ahrendt S.R."/>
            <person name="Lipzen A."/>
            <person name="Sullivan W."/>
            <person name="Andreopoulos W.B."/>
            <person name="Clum A."/>
            <person name="Lindquist E."/>
            <person name="Daum C."/>
            <person name="Ramamoorthy G.K."/>
            <person name="Gryganskyi A."/>
            <person name="Culley D."/>
            <person name="Magnuson J.K."/>
            <person name="James T.Y."/>
            <person name="O'Malley M.A."/>
            <person name="Stajich J.E."/>
            <person name="Spatafora J.W."/>
            <person name="Visel A."/>
            <person name="Grigoriev I.V."/>
        </authorList>
    </citation>
    <scope>NUCLEOTIDE SEQUENCE [LARGE SCALE GENOMIC DNA]</scope>
    <source>
        <strain evidence="8 9">CBS 115471</strain>
    </source>
</reference>
<sequence length="568" mass="62524">MVVSGMSIKGNKEEVARDSSEYSHPDIDESGETPGVDAIVDLEKQPPKNEDEFEDELERHLSRKSSHRTKLGPVKYPLTDLDSGVVGWDTQNDPHNPRNFPQNRKWFILGLVSAITFLRYEAFSSLPSHLDSLALCSPLASSIFAPGVSFVSHEFHNTSEILGAFSVSVFVLGFAVGPLFLSPLSEIYGRRIILNISNVFFCAFNLGCALAPNLAGLIIMRLLAGIGGSACLTIGSGVISDLFVPEQRGKAMAMYSLGILFGPVLGPICGGFVAQRAGWRWDFWVVFIAGVIITTGIIVMGRETNPTVLIDRKTARLRKEHNRPELRNIYTHKQEAATLTTRYILSRGMFRPLKLLFTSPIVFLLSLYVSFVFGLLFLLFTTITGVYIQTYGWSPELCGLAYLGVGLGNFCGIIVVARTSDATIIRLTKRNNGVYEPEMRLPTCVFFGALIPISFFWYGWATHQKTHWIVPIIGLFPFGAGMMGVFAPIQTYLIDSFPQYAASAVAGMTVIRCLFGAVLPLGAPSMYKQLGLGWGNSLLGFIAVAMIPAPALIYKYGGYVRKRWPVEL</sequence>
<proteinExistence type="predicted"/>
<dbReference type="PANTHER" id="PTHR23502">
    <property type="entry name" value="MAJOR FACILITATOR SUPERFAMILY"/>
    <property type="match status" value="1"/>
</dbReference>
<dbReference type="InterPro" id="IPR020846">
    <property type="entry name" value="MFS_dom"/>
</dbReference>
<feature type="transmembrane region" description="Helical" evidence="6">
    <location>
        <begin position="501"/>
        <end position="522"/>
    </location>
</feature>
<dbReference type="Proteomes" id="UP000193144">
    <property type="component" value="Unassembled WGS sequence"/>
</dbReference>
<feature type="transmembrane region" description="Helical" evidence="6">
    <location>
        <begin position="106"/>
        <end position="123"/>
    </location>
</feature>
<feature type="transmembrane region" description="Helical" evidence="6">
    <location>
        <begin position="281"/>
        <end position="300"/>
    </location>
</feature>
<feature type="transmembrane region" description="Helical" evidence="6">
    <location>
        <begin position="193"/>
        <end position="212"/>
    </location>
</feature>
<dbReference type="PROSITE" id="PS00216">
    <property type="entry name" value="SUGAR_TRANSPORT_1"/>
    <property type="match status" value="1"/>
</dbReference>
<dbReference type="InterPro" id="IPR036259">
    <property type="entry name" value="MFS_trans_sf"/>
</dbReference>
<feature type="transmembrane region" description="Helical" evidence="6">
    <location>
        <begin position="534"/>
        <end position="554"/>
    </location>
</feature>
<feature type="region of interest" description="Disordered" evidence="5">
    <location>
        <begin position="1"/>
        <end position="64"/>
    </location>
</feature>
<accession>A0A1Y1ZZ64</accession>
<evidence type="ECO:0000256" key="3">
    <source>
        <dbReference type="ARBA" id="ARBA00022989"/>
    </source>
</evidence>
<evidence type="ECO:0000256" key="2">
    <source>
        <dbReference type="ARBA" id="ARBA00022692"/>
    </source>
</evidence>
<evidence type="ECO:0000313" key="9">
    <source>
        <dbReference type="Proteomes" id="UP000193144"/>
    </source>
</evidence>
<evidence type="ECO:0000256" key="4">
    <source>
        <dbReference type="ARBA" id="ARBA00023136"/>
    </source>
</evidence>
<keyword evidence="4 6" id="KW-0472">Membrane</keyword>
<name>A0A1Y1ZZ64_9PLEO</name>
<dbReference type="InterPro" id="IPR011701">
    <property type="entry name" value="MFS"/>
</dbReference>
<comment type="caution">
    <text evidence="8">The sequence shown here is derived from an EMBL/GenBank/DDBJ whole genome shotgun (WGS) entry which is preliminary data.</text>
</comment>
<feature type="compositionally biased region" description="Basic and acidic residues" evidence="5">
    <location>
        <begin position="41"/>
        <end position="50"/>
    </location>
</feature>
<dbReference type="GO" id="GO:0022857">
    <property type="term" value="F:transmembrane transporter activity"/>
    <property type="evidence" value="ECO:0007669"/>
    <property type="project" value="InterPro"/>
</dbReference>
<keyword evidence="2 6" id="KW-0812">Transmembrane</keyword>
<feature type="compositionally biased region" description="Basic and acidic residues" evidence="5">
    <location>
        <begin position="10"/>
        <end position="27"/>
    </location>
</feature>
<dbReference type="Gene3D" id="1.20.1250.20">
    <property type="entry name" value="MFS general substrate transporter like domains"/>
    <property type="match status" value="1"/>
</dbReference>
<evidence type="ECO:0000256" key="6">
    <source>
        <dbReference type="SAM" id="Phobius"/>
    </source>
</evidence>
<keyword evidence="9" id="KW-1185">Reference proteome</keyword>
<gene>
    <name evidence="8" type="ORF">BCR34DRAFT_169668</name>
</gene>
<dbReference type="PROSITE" id="PS50850">
    <property type="entry name" value="MFS"/>
    <property type="match status" value="1"/>
</dbReference>
<protein>
    <submittedName>
        <fullName evidence="8">Membrane transporter</fullName>
    </submittedName>
</protein>
<dbReference type="CDD" id="cd17323">
    <property type="entry name" value="MFS_Tpo1_MDR_like"/>
    <property type="match status" value="1"/>
</dbReference>
<evidence type="ECO:0000259" key="7">
    <source>
        <dbReference type="PROSITE" id="PS50850"/>
    </source>
</evidence>
<feature type="transmembrane region" description="Helical" evidence="6">
    <location>
        <begin position="252"/>
        <end position="275"/>
    </location>
</feature>
<dbReference type="FunFam" id="1.20.1250.20:FF:000460">
    <property type="entry name" value="MFS multidrug transporter, putative"/>
    <property type="match status" value="1"/>
</dbReference>
<feature type="transmembrane region" description="Helical" evidence="6">
    <location>
        <begin position="355"/>
        <end position="388"/>
    </location>
</feature>
<dbReference type="EMBL" id="MCFA01000024">
    <property type="protein sequence ID" value="ORY15542.1"/>
    <property type="molecule type" value="Genomic_DNA"/>
</dbReference>
<evidence type="ECO:0000256" key="5">
    <source>
        <dbReference type="SAM" id="MobiDB-lite"/>
    </source>
</evidence>
<dbReference type="Pfam" id="PF07690">
    <property type="entry name" value="MFS_1"/>
    <property type="match status" value="1"/>
</dbReference>
<evidence type="ECO:0000256" key="1">
    <source>
        <dbReference type="ARBA" id="ARBA00004141"/>
    </source>
</evidence>
<organism evidence="8 9">
    <name type="scientific">Clohesyomyces aquaticus</name>
    <dbReference type="NCBI Taxonomy" id="1231657"/>
    <lineage>
        <taxon>Eukaryota</taxon>
        <taxon>Fungi</taxon>
        <taxon>Dikarya</taxon>
        <taxon>Ascomycota</taxon>
        <taxon>Pezizomycotina</taxon>
        <taxon>Dothideomycetes</taxon>
        <taxon>Pleosporomycetidae</taxon>
        <taxon>Pleosporales</taxon>
        <taxon>Lindgomycetaceae</taxon>
        <taxon>Clohesyomyces</taxon>
    </lineage>
</organism>
<dbReference type="InterPro" id="IPR005829">
    <property type="entry name" value="Sugar_transporter_CS"/>
</dbReference>
<keyword evidence="3 6" id="KW-1133">Transmembrane helix</keyword>
<dbReference type="OrthoDB" id="5296287at2759"/>
<evidence type="ECO:0000313" key="8">
    <source>
        <dbReference type="EMBL" id="ORY15542.1"/>
    </source>
</evidence>